<evidence type="ECO:0000313" key="4">
    <source>
        <dbReference type="Proteomes" id="UP001057134"/>
    </source>
</evidence>
<sequence length="124" mass="13886">MIIPACTVLLWILQEFSILLTRPAQYRKRRPMVMMAAGVLAMIAAIVYYVVAQRPRVGPIGNGPDLHQIWVAFLYLTALGGCLFTAGIIIWSVHRSWRTKQEAGSAESFREHGEKEEEASGNDQ</sequence>
<keyword evidence="2" id="KW-0812">Transmembrane</keyword>
<gene>
    <name evidence="3" type="ORF">SK3146_06787</name>
</gene>
<feature type="transmembrane region" description="Helical" evidence="2">
    <location>
        <begin position="32"/>
        <end position="52"/>
    </location>
</feature>
<proteinExistence type="predicted"/>
<reference evidence="3" key="1">
    <citation type="submission" date="2018-02" db="EMBL/GenBank/DDBJ databases">
        <authorList>
            <person name="Kim S.-K."/>
            <person name="Jung H.-I."/>
            <person name="Lee S.-W."/>
        </authorList>
    </citation>
    <scope>NUCLEOTIDE SEQUENCE</scope>
    <source>
        <strain evidence="3">SK3146</strain>
    </source>
</reference>
<organism evidence="3 4">
    <name type="scientific">Paenibacillus konkukensis</name>
    <dbReference type="NCBI Taxonomy" id="2020716"/>
    <lineage>
        <taxon>Bacteria</taxon>
        <taxon>Bacillati</taxon>
        <taxon>Bacillota</taxon>
        <taxon>Bacilli</taxon>
        <taxon>Bacillales</taxon>
        <taxon>Paenibacillaceae</taxon>
        <taxon>Paenibacillus</taxon>
    </lineage>
</organism>
<evidence type="ECO:0000256" key="1">
    <source>
        <dbReference type="SAM" id="MobiDB-lite"/>
    </source>
</evidence>
<keyword evidence="2" id="KW-0472">Membrane</keyword>
<feature type="transmembrane region" description="Helical" evidence="2">
    <location>
        <begin position="72"/>
        <end position="93"/>
    </location>
</feature>
<accession>A0ABY4S0V1</accession>
<dbReference type="Proteomes" id="UP001057134">
    <property type="component" value="Chromosome"/>
</dbReference>
<evidence type="ECO:0000256" key="2">
    <source>
        <dbReference type="SAM" id="Phobius"/>
    </source>
</evidence>
<dbReference type="EMBL" id="CP027059">
    <property type="protein sequence ID" value="UQZ87485.1"/>
    <property type="molecule type" value="Genomic_DNA"/>
</dbReference>
<feature type="region of interest" description="Disordered" evidence="1">
    <location>
        <begin position="103"/>
        <end position="124"/>
    </location>
</feature>
<reference evidence="3" key="2">
    <citation type="journal article" date="2021" name="J Anim Sci Technol">
        <title>Complete genome sequence of Paenibacillus konkukensis sp. nov. SK3146 as a potential probiotic strain.</title>
        <authorList>
            <person name="Jung H.I."/>
            <person name="Park S."/>
            <person name="Niu K.M."/>
            <person name="Lee S.W."/>
            <person name="Kothari D."/>
            <person name="Yi K.J."/>
            <person name="Kim S.K."/>
        </authorList>
    </citation>
    <scope>NUCLEOTIDE SEQUENCE</scope>
    <source>
        <strain evidence="3">SK3146</strain>
    </source>
</reference>
<name>A0ABY4S0V1_9BACL</name>
<evidence type="ECO:0000313" key="3">
    <source>
        <dbReference type="EMBL" id="UQZ87485.1"/>
    </source>
</evidence>
<keyword evidence="4" id="KW-1185">Reference proteome</keyword>
<protein>
    <submittedName>
        <fullName evidence="3">Uncharacterized protein</fullName>
    </submittedName>
</protein>
<dbReference type="RefSeq" id="WP_249862942.1">
    <property type="nucleotide sequence ID" value="NZ_CP027059.1"/>
</dbReference>
<keyword evidence="2" id="KW-1133">Transmembrane helix</keyword>